<dbReference type="PANTHER" id="PTHR34065:SF2">
    <property type="entry name" value="OS10G0520900 PROTEIN"/>
    <property type="match status" value="1"/>
</dbReference>
<protein>
    <submittedName>
        <fullName evidence="1">Uncharacterized protein</fullName>
    </submittedName>
</protein>
<proteinExistence type="predicted"/>
<dbReference type="STRING" id="65489.A0A0D3HFQ7"/>
<accession>A0A0D3HFQ7</accession>
<dbReference type="Proteomes" id="UP000026960">
    <property type="component" value="Chromosome 10"/>
</dbReference>
<sequence>MGAVVPVLFEHSLRRAQGDAVVTVGQVLGISPAVKLSNPATDSEVALALRVLEGCCLLCRDCAAAAHRYDAVKDFKEHEGLDKIGDLVKDTQRDDNVRLKCAEFLLLFSRSASEKGDATFVSCMQEDLKNIVGENCASFICSKIFFSSTLDSEVTEPELNIHAKHVLDLLDGRQYATVPQQGVVSP</sequence>
<dbReference type="InterPro" id="IPR012535">
    <property type="entry name" value="Cell_div_Cdc14"/>
</dbReference>
<dbReference type="eggNOG" id="ENOG502QSTZ">
    <property type="taxonomic scope" value="Eukaryota"/>
</dbReference>
<dbReference type="HOGENOM" id="CLU_1456555_0_0_1"/>
<reference evidence="1" key="1">
    <citation type="journal article" date="2009" name="Rice">
        <title>De Novo Next Generation Sequencing of Plant Genomes.</title>
        <authorList>
            <person name="Rounsley S."/>
            <person name="Marri P.R."/>
            <person name="Yu Y."/>
            <person name="He R."/>
            <person name="Sisneros N."/>
            <person name="Goicoechea J.L."/>
            <person name="Lee S.J."/>
            <person name="Angelova A."/>
            <person name="Kudrna D."/>
            <person name="Luo M."/>
            <person name="Affourtit J."/>
            <person name="Desany B."/>
            <person name="Knight J."/>
            <person name="Niazi F."/>
            <person name="Egholm M."/>
            <person name="Wing R.A."/>
        </authorList>
    </citation>
    <scope>NUCLEOTIDE SEQUENCE [LARGE SCALE GENOMIC DNA]</scope>
    <source>
        <strain evidence="1">cv. IRGC 105608</strain>
    </source>
</reference>
<dbReference type="EnsemblPlants" id="OBART10G16020.1">
    <property type="protein sequence ID" value="OBART10G16020.1"/>
    <property type="gene ID" value="OBART10G16020"/>
</dbReference>
<keyword evidence="2" id="KW-1185">Reference proteome</keyword>
<dbReference type="AlphaFoldDB" id="A0A0D3HFQ7"/>
<dbReference type="Gramene" id="OBART10G16020.1">
    <property type="protein sequence ID" value="OBART10G16020.1"/>
    <property type="gene ID" value="OBART10G16020"/>
</dbReference>
<organism evidence="1">
    <name type="scientific">Oryza barthii</name>
    <dbReference type="NCBI Taxonomy" id="65489"/>
    <lineage>
        <taxon>Eukaryota</taxon>
        <taxon>Viridiplantae</taxon>
        <taxon>Streptophyta</taxon>
        <taxon>Embryophyta</taxon>
        <taxon>Tracheophyta</taxon>
        <taxon>Spermatophyta</taxon>
        <taxon>Magnoliopsida</taxon>
        <taxon>Liliopsida</taxon>
        <taxon>Poales</taxon>
        <taxon>Poaceae</taxon>
        <taxon>BOP clade</taxon>
        <taxon>Oryzoideae</taxon>
        <taxon>Oryzeae</taxon>
        <taxon>Oryzinae</taxon>
        <taxon>Oryza</taxon>
    </lineage>
</organism>
<evidence type="ECO:0000313" key="2">
    <source>
        <dbReference type="Proteomes" id="UP000026960"/>
    </source>
</evidence>
<dbReference type="PANTHER" id="PTHR34065">
    <property type="entry name" value="CELL DIVISION CONTROL PROTEIN 14"/>
    <property type="match status" value="1"/>
</dbReference>
<dbReference type="PaxDb" id="65489-OBART10G16020.1"/>
<name>A0A0D3HFQ7_9ORYZ</name>
<evidence type="ECO:0000313" key="1">
    <source>
        <dbReference type="EnsemblPlants" id="OBART10G16020.1"/>
    </source>
</evidence>
<reference evidence="1" key="2">
    <citation type="submission" date="2015-03" db="UniProtKB">
        <authorList>
            <consortium name="EnsemblPlants"/>
        </authorList>
    </citation>
    <scope>IDENTIFICATION</scope>
</reference>